<dbReference type="OrthoDB" id="3797888at2759"/>
<feature type="signal peptide" evidence="2">
    <location>
        <begin position="1"/>
        <end position="28"/>
    </location>
</feature>
<proteinExistence type="predicted"/>
<feature type="region of interest" description="Disordered" evidence="1">
    <location>
        <begin position="271"/>
        <end position="301"/>
    </location>
</feature>
<feature type="compositionally biased region" description="Pro residues" evidence="1">
    <location>
        <begin position="218"/>
        <end position="238"/>
    </location>
</feature>
<accession>A0A6A6H8Q5</accession>
<protein>
    <submittedName>
        <fullName evidence="3">Uncharacterized protein</fullName>
    </submittedName>
</protein>
<reference evidence="3" key="1">
    <citation type="journal article" date="2020" name="Stud. Mycol.">
        <title>101 Dothideomycetes genomes: a test case for predicting lifestyles and emergence of pathogens.</title>
        <authorList>
            <person name="Haridas S."/>
            <person name="Albert R."/>
            <person name="Binder M."/>
            <person name="Bloem J."/>
            <person name="Labutti K."/>
            <person name="Salamov A."/>
            <person name="Andreopoulos B."/>
            <person name="Baker S."/>
            <person name="Barry K."/>
            <person name="Bills G."/>
            <person name="Bluhm B."/>
            <person name="Cannon C."/>
            <person name="Castanera R."/>
            <person name="Culley D."/>
            <person name="Daum C."/>
            <person name="Ezra D."/>
            <person name="Gonzalez J."/>
            <person name="Henrissat B."/>
            <person name="Kuo A."/>
            <person name="Liang C."/>
            <person name="Lipzen A."/>
            <person name="Lutzoni F."/>
            <person name="Magnuson J."/>
            <person name="Mondo S."/>
            <person name="Nolan M."/>
            <person name="Ohm R."/>
            <person name="Pangilinan J."/>
            <person name="Park H.-J."/>
            <person name="Ramirez L."/>
            <person name="Alfaro M."/>
            <person name="Sun H."/>
            <person name="Tritt A."/>
            <person name="Yoshinaga Y."/>
            <person name="Zwiers L.-H."/>
            <person name="Turgeon B."/>
            <person name="Goodwin S."/>
            <person name="Spatafora J."/>
            <person name="Crous P."/>
            <person name="Grigoriev I."/>
        </authorList>
    </citation>
    <scope>NUCLEOTIDE SEQUENCE</scope>
    <source>
        <strain evidence="3">Tuck. ex Michener</strain>
    </source>
</reference>
<gene>
    <name evidence="3" type="ORF">EV356DRAFT_567372</name>
</gene>
<organism evidence="3 4">
    <name type="scientific">Viridothelium virens</name>
    <name type="common">Speckled blister lichen</name>
    <name type="synonym">Trypethelium virens</name>
    <dbReference type="NCBI Taxonomy" id="1048519"/>
    <lineage>
        <taxon>Eukaryota</taxon>
        <taxon>Fungi</taxon>
        <taxon>Dikarya</taxon>
        <taxon>Ascomycota</taxon>
        <taxon>Pezizomycotina</taxon>
        <taxon>Dothideomycetes</taxon>
        <taxon>Dothideomycetes incertae sedis</taxon>
        <taxon>Trypetheliales</taxon>
        <taxon>Trypetheliaceae</taxon>
        <taxon>Viridothelium</taxon>
    </lineage>
</organism>
<dbReference type="Proteomes" id="UP000800092">
    <property type="component" value="Unassembled WGS sequence"/>
</dbReference>
<feature type="compositionally biased region" description="Acidic residues" evidence="1">
    <location>
        <begin position="273"/>
        <end position="301"/>
    </location>
</feature>
<feature type="compositionally biased region" description="Basic and acidic residues" evidence="1">
    <location>
        <begin position="245"/>
        <end position="256"/>
    </location>
</feature>
<name>A0A6A6H8Q5_VIRVR</name>
<dbReference type="EMBL" id="ML991800">
    <property type="protein sequence ID" value="KAF2234259.1"/>
    <property type="molecule type" value="Genomic_DNA"/>
</dbReference>
<keyword evidence="2" id="KW-0732">Signal</keyword>
<keyword evidence="4" id="KW-1185">Reference proteome</keyword>
<evidence type="ECO:0000256" key="2">
    <source>
        <dbReference type="SAM" id="SignalP"/>
    </source>
</evidence>
<feature type="region of interest" description="Disordered" evidence="1">
    <location>
        <begin position="212"/>
        <end position="256"/>
    </location>
</feature>
<feature type="chain" id="PRO_5025625762" evidence="2">
    <location>
        <begin position="29"/>
        <end position="750"/>
    </location>
</feature>
<evidence type="ECO:0000313" key="3">
    <source>
        <dbReference type="EMBL" id="KAF2234259.1"/>
    </source>
</evidence>
<evidence type="ECO:0000256" key="1">
    <source>
        <dbReference type="SAM" id="MobiDB-lite"/>
    </source>
</evidence>
<evidence type="ECO:0000313" key="4">
    <source>
        <dbReference type="Proteomes" id="UP000800092"/>
    </source>
</evidence>
<dbReference type="AlphaFoldDB" id="A0A6A6H8Q5"/>
<sequence length="750" mass="80524">MIAFEMLRCNDFIFLLFISILLFNAVHSLDSLPMDLWIGGETEEDQTPWVKRPTWHKETRLDGSLSFQGVVDIAHAHFLWLKEQRDAGIGTSANVVAAMWDPSTRTVWASAIPRGRQKAVMESGCINGLAPVLYSQVKSVWDKTGQPIHAEDGVYYNFETMGGTITNGRYPAGSMIAAWGRYNDFDREGQKNLCFTERIRAPSCRTVAMNLGISFTPPTHPQPAGPPQPAAPPQPAPLPQAGTVRRPDNEDFGLDHDSDAEEFEQALTGADAGDADDAGAADDAGDAADDAADACDQYSDEGLDPDDFVLPAAGLRHYKRHVTRHKGRGENRSSCVQSQIPSRASPVVIPITLAPTNPVANTTIVLGHDNASGQNGKPFPNPTTTEGFLGLGHGEITPAPSLDVVTSAPSILSCTLQNEDPDQGIDARGCICGTTILPVLTVSSATDDSQSCSYTALPSSDSPNPITVQTQAWFSNCQACTLAGGVADTVTCSSVAGCTTTAPSPISTFAVNLSNNSVAIGSANKVNNGSDLRTNVYNQLRNLCPDDKNNCISTESAEIDEIATVVGHGVAWGSLKFTIADSRYDNTTNRDRMLSAVVASWQQASTRACQQVEYELERKVKSPGSGCGAGVMKRDLPTWAEMEKRSPDCCGKEPLETCTYQGTICSGPDLISAVFPGPHDPYQNRLNVEVDWKLDDDSPLDQFICEMMINGVTAAALEIAPELAGYEIFEDMEFQAVCGVPLMQLSAFNI</sequence>